<evidence type="ECO:0000313" key="2">
    <source>
        <dbReference type="EMBL" id="KQB35402.1"/>
    </source>
</evidence>
<gene>
    <name evidence="2" type="ORF">AOG55_06825</name>
</gene>
<dbReference type="InParanoid" id="A0A0Q0RSQ2"/>
<dbReference type="InterPro" id="IPR018650">
    <property type="entry name" value="STSV1_Orf64"/>
</dbReference>
<feature type="transmembrane region" description="Helical" evidence="1">
    <location>
        <begin position="12"/>
        <end position="36"/>
    </location>
</feature>
<dbReference type="RefSeq" id="WP_055040926.1">
    <property type="nucleotide sequence ID" value="NZ_LKBH01000139.1"/>
</dbReference>
<feature type="transmembrane region" description="Helical" evidence="1">
    <location>
        <begin position="351"/>
        <end position="369"/>
    </location>
</feature>
<feature type="transmembrane region" description="Helical" evidence="1">
    <location>
        <begin position="292"/>
        <end position="317"/>
    </location>
</feature>
<protein>
    <recommendedName>
        <fullName evidence="4">DUF2079 domain-containing protein</fullName>
    </recommendedName>
</protein>
<dbReference type="Proteomes" id="UP000050301">
    <property type="component" value="Unassembled WGS sequence"/>
</dbReference>
<proteinExistence type="predicted"/>
<feature type="transmembrane region" description="Helical" evidence="1">
    <location>
        <begin position="324"/>
        <end position="345"/>
    </location>
</feature>
<feature type="transmembrane region" description="Helical" evidence="1">
    <location>
        <begin position="233"/>
        <end position="252"/>
    </location>
</feature>
<keyword evidence="1" id="KW-0812">Transmembrane</keyword>
<organism evidence="2 3">
    <name type="scientific">Acidiplasma cupricumulans</name>
    <dbReference type="NCBI Taxonomy" id="312540"/>
    <lineage>
        <taxon>Archaea</taxon>
        <taxon>Methanobacteriati</taxon>
        <taxon>Thermoplasmatota</taxon>
        <taxon>Thermoplasmata</taxon>
        <taxon>Thermoplasmatales</taxon>
        <taxon>Ferroplasmaceae</taxon>
        <taxon>Acidiplasma</taxon>
    </lineage>
</organism>
<feature type="transmembrane region" description="Helical" evidence="1">
    <location>
        <begin position="264"/>
        <end position="286"/>
    </location>
</feature>
<dbReference type="Pfam" id="PF09852">
    <property type="entry name" value="DUF2079"/>
    <property type="match status" value="1"/>
</dbReference>
<feature type="transmembrane region" description="Helical" evidence="1">
    <location>
        <begin position="389"/>
        <end position="406"/>
    </location>
</feature>
<accession>A0A0Q0RSQ2</accession>
<evidence type="ECO:0008006" key="4">
    <source>
        <dbReference type="Google" id="ProtNLM"/>
    </source>
</evidence>
<evidence type="ECO:0000313" key="3">
    <source>
        <dbReference type="Proteomes" id="UP000050301"/>
    </source>
</evidence>
<dbReference type="EMBL" id="LKBH01000139">
    <property type="protein sequence ID" value="KQB35402.1"/>
    <property type="molecule type" value="Genomic_DNA"/>
</dbReference>
<feature type="transmembrane region" description="Helical" evidence="1">
    <location>
        <begin position="189"/>
        <end position="213"/>
    </location>
</feature>
<feature type="transmembrane region" description="Helical" evidence="1">
    <location>
        <begin position="99"/>
        <end position="117"/>
    </location>
</feature>
<feature type="transmembrane region" description="Helical" evidence="1">
    <location>
        <begin position="162"/>
        <end position="182"/>
    </location>
</feature>
<keyword evidence="1" id="KW-1133">Transmembrane helix</keyword>
<sequence length="667" mass="76275">MNNKIGGGINFILRKPVIILYAVASIFTILFSYYSILKAYNFQAYAWDLGLYSQVFYSVLKGKFFYTSLLGSSYLAEHFSPFIFLIEIPFYFFPSEYTLLIIQSIFLSFSIIPLYYITDEILTRLENGSKNKRIKCSTLKFISFIMPVAFILSPLTESPVYFDFHLMVFIPFFYFMALYYLLKAKRVLYYIFLALIISLHSNFIFIAMMIILMEIILNKRGIVTRPRKLSNGMYFGISFAVLFSYYILAGFLKSYIGHIPEATYLIIGGSGSVSRSLTGFLTVLFYNPEKIISVLVANYDIKILFLILGFLAVDFLFIEYPAGLLPALPYFAYAMLSTYIPYYFIGFQYSMMFIPFVFIAGIFGIYVILEKIDISPNFKKIKKYFKNSMLVIVLFSIIGFAILSPLSPASMEPANIGYFSGNNKNINVAKINFMHEIKGIINNNSSLITGNNIFPEFYKNYNATAFPDATISEKVPYYKYLIADFSDSQTYVKNSQNISLAELAQEYISSGLYGILAEGYGIMVLKLNYTGSPELYVPSNNNYSYNYFQTVNGISEGPFINKNTSYFGKLDDNALNIYDSNKTYLLPGNYSITFTLNSTVEKNTTFIIKFNSGKCVVLNKTVNNDLNRDYITFSINVKNFYSNVIYIAYLKNQDVNIKNIKITQLNA</sequence>
<keyword evidence="1" id="KW-0472">Membrane</keyword>
<reference evidence="2 3" key="1">
    <citation type="submission" date="2015-09" db="EMBL/GenBank/DDBJ databases">
        <title>Heavy metals and arsenic resistance mechanisms in polyextremophilic archaea of the family Ferroplasmaceae.</title>
        <authorList>
            <person name="Bulaev A.G."/>
            <person name="Kanygina A.V."/>
        </authorList>
    </citation>
    <scope>NUCLEOTIDE SEQUENCE [LARGE SCALE GENOMIC DNA]</scope>
    <source>
        <strain evidence="2 3">BH2</strain>
    </source>
</reference>
<feature type="transmembrane region" description="Helical" evidence="1">
    <location>
        <begin position="72"/>
        <end position="93"/>
    </location>
</feature>
<dbReference type="AlphaFoldDB" id="A0A0Q0RSQ2"/>
<feature type="transmembrane region" description="Helical" evidence="1">
    <location>
        <begin position="138"/>
        <end position="156"/>
    </location>
</feature>
<comment type="caution">
    <text evidence="2">The sequence shown here is derived from an EMBL/GenBank/DDBJ whole genome shotgun (WGS) entry which is preliminary data.</text>
</comment>
<evidence type="ECO:0000256" key="1">
    <source>
        <dbReference type="SAM" id="Phobius"/>
    </source>
</evidence>
<keyword evidence="3" id="KW-1185">Reference proteome</keyword>
<name>A0A0Q0RSQ2_9ARCH</name>